<dbReference type="GO" id="GO:0005829">
    <property type="term" value="C:cytosol"/>
    <property type="evidence" value="ECO:0007669"/>
    <property type="project" value="TreeGrafter"/>
</dbReference>
<evidence type="ECO:0008006" key="10">
    <source>
        <dbReference type="Google" id="ProtNLM"/>
    </source>
</evidence>
<dbReference type="PANTHER" id="PTHR45984:SF1">
    <property type="entry name" value="SPAG1 AXONEMAL DYNEIN ASSEMBLY FACTOR"/>
    <property type="match status" value="1"/>
</dbReference>
<feature type="region of interest" description="Disordered" evidence="7">
    <location>
        <begin position="314"/>
        <end position="339"/>
    </location>
</feature>
<dbReference type="SUPFAM" id="SSF48452">
    <property type="entry name" value="TPR-like"/>
    <property type="match status" value="1"/>
</dbReference>
<keyword evidence="9" id="KW-1185">Reference proteome</keyword>
<dbReference type="RefSeq" id="XP_066067287.1">
    <property type="nucleotide sequence ID" value="XM_066211190.1"/>
</dbReference>
<feature type="repeat" description="TPR" evidence="5">
    <location>
        <begin position="643"/>
        <end position="676"/>
    </location>
</feature>
<evidence type="ECO:0000256" key="7">
    <source>
        <dbReference type="SAM" id="MobiDB-lite"/>
    </source>
</evidence>
<dbReference type="GO" id="GO:0031072">
    <property type="term" value="F:heat shock protein binding"/>
    <property type="evidence" value="ECO:0007669"/>
    <property type="project" value="TreeGrafter"/>
</dbReference>
<dbReference type="GO" id="GO:0006626">
    <property type="term" value="P:protein targeting to mitochondrion"/>
    <property type="evidence" value="ECO:0007669"/>
    <property type="project" value="TreeGrafter"/>
</dbReference>
<dbReference type="GO" id="GO:0005739">
    <property type="term" value="C:mitochondrion"/>
    <property type="evidence" value="ECO:0007669"/>
    <property type="project" value="TreeGrafter"/>
</dbReference>
<feature type="coiled-coil region" evidence="6">
    <location>
        <begin position="656"/>
        <end position="689"/>
    </location>
</feature>
<reference evidence="8" key="3">
    <citation type="submission" date="2024-01" db="EMBL/GenBank/DDBJ databases">
        <authorList>
            <person name="Coelho M.A."/>
            <person name="David-Palma M."/>
            <person name="Shea T."/>
            <person name="Sun S."/>
            <person name="Cuomo C.A."/>
            <person name="Heitman J."/>
        </authorList>
    </citation>
    <scope>NUCLEOTIDE SEQUENCE</scope>
    <source>
        <strain evidence="8">CBS 7841</strain>
    </source>
</reference>
<keyword evidence="6" id="KW-0175">Coiled coil</keyword>
<dbReference type="Gene3D" id="1.25.40.10">
    <property type="entry name" value="Tetratricopeptide repeat domain"/>
    <property type="match status" value="1"/>
</dbReference>
<keyword evidence="3" id="KW-0677">Repeat</keyword>
<dbReference type="InterPro" id="IPR051982">
    <property type="entry name" value="CiliaryAsmbly_MitoImport"/>
</dbReference>
<reference evidence="8" key="2">
    <citation type="journal article" date="2022" name="Elife">
        <title>Obligate sexual reproduction of a homothallic fungus closely related to the Cryptococcus pathogenic species complex.</title>
        <authorList>
            <person name="Passer A.R."/>
            <person name="Clancey S.A."/>
            <person name="Shea T."/>
            <person name="David-Palma M."/>
            <person name="Averette A.F."/>
            <person name="Boekhout T."/>
            <person name="Porcel B.M."/>
            <person name="Nowrousian M."/>
            <person name="Cuomo C.A."/>
            <person name="Sun S."/>
            <person name="Heitman J."/>
            <person name="Coelho M.A."/>
        </authorList>
    </citation>
    <scope>NUCLEOTIDE SEQUENCE</scope>
    <source>
        <strain evidence="8">CBS 7841</strain>
    </source>
</reference>
<evidence type="ECO:0000256" key="5">
    <source>
        <dbReference type="PROSITE-ProRule" id="PRU00339"/>
    </source>
</evidence>
<comment type="subcellular location">
    <subcellularLocation>
        <location evidence="1">Cytoplasm</location>
    </subcellularLocation>
</comment>
<evidence type="ECO:0000313" key="9">
    <source>
        <dbReference type="Proteomes" id="UP000094043"/>
    </source>
</evidence>
<evidence type="ECO:0000256" key="6">
    <source>
        <dbReference type="SAM" id="Coils"/>
    </source>
</evidence>
<evidence type="ECO:0000313" key="8">
    <source>
        <dbReference type="EMBL" id="WVN86587.1"/>
    </source>
</evidence>
<keyword evidence="4 5" id="KW-0802">TPR repeat</keyword>
<feature type="compositionally biased region" description="Basic and acidic residues" evidence="7">
    <location>
        <begin position="328"/>
        <end position="339"/>
    </location>
</feature>
<protein>
    <recommendedName>
        <fullName evidence="10">Serine/threonine protein phosphatase 5 phosphatase</fullName>
    </recommendedName>
</protein>
<name>A0AAJ8JQG2_9TREE</name>
<keyword evidence="2" id="KW-0963">Cytoplasm</keyword>
<dbReference type="EMBL" id="CP143785">
    <property type="protein sequence ID" value="WVN86587.1"/>
    <property type="molecule type" value="Genomic_DNA"/>
</dbReference>
<dbReference type="KEGG" id="cdep:91085967"/>
<evidence type="ECO:0000256" key="1">
    <source>
        <dbReference type="ARBA" id="ARBA00004496"/>
    </source>
</evidence>
<evidence type="ECO:0000256" key="4">
    <source>
        <dbReference type="ARBA" id="ARBA00022803"/>
    </source>
</evidence>
<dbReference type="AlphaFoldDB" id="A0AAJ8JQG2"/>
<dbReference type="InterPro" id="IPR011990">
    <property type="entry name" value="TPR-like_helical_dom_sf"/>
</dbReference>
<dbReference type="SMART" id="SM00028">
    <property type="entry name" value="TPR"/>
    <property type="match status" value="3"/>
</dbReference>
<gene>
    <name evidence="8" type="ORF">L203_101754</name>
</gene>
<reference evidence="8" key="1">
    <citation type="submission" date="2016-06" db="EMBL/GenBank/DDBJ databases">
        <authorList>
            <person name="Cuomo C."/>
            <person name="Litvintseva A."/>
            <person name="Heitman J."/>
            <person name="Chen Y."/>
            <person name="Sun S."/>
            <person name="Springer D."/>
            <person name="Dromer F."/>
            <person name="Young S."/>
            <person name="Zeng Q."/>
            <person name="Chapman S."/>
            <person name="Gujja S."/>
            <person name="Saif S."/>
            <person name="Birren B."/>
        </authorList>
    </citation>
    <scope>NUCLEOTIDE SEQUENCE</scope>
    <source>
        <strain evidence="8">CBS 7841</strain>
    </source>
</reference>
<proteinExistence type="predicted"/>
<dbReference type="InterPro" id="IPR019734">
    <property type="entry name" value="TPR_rpt"/>
</dbReference>
<evidence type="ECO:0000256" key="2">
    <source>
        <dbReference type="ARBA" id="ARBA00022490"/>
    </source>
</evidence>
<dbReference type="Pfam" id="PF13181">
    <property type="entry name" value="TPR_8"/>
    <property type="match status" value="1"/>
</dbReference>
<dbReference type="GeneID" id="91085967"/>
<sequence>MLDYGKKASLAMSTKTSLPSNLSPHHARAHAADTYRQLAPPPQLPSVQLSSRHQDPAIDRQDRLVANDYNPNGQSIGVVRCHEGRGWQERGRHASERLGRFSETEIDSFVVDLALVLRKEYDCWVEQCWHEAFHHVFTRTVPDLIINLIATGATPIFLRKNIIFGGQSLDHLFESQMLHMLFEELERRLSGSRPQSALRSSSVLQQPLLNTVRNSFPLSSSTNQLAPNCRDGVCFHNLACYHGIPEEEDDHGLCLCHLTTCMSCFHHFALNRRGPISRLPYEVLDTPAVDGWLGEVESEAHARARLESLRRKYPSQTSLPTGKGFAHVPKETSPQKKDSVKLPQIFPHPQMTDVLAVEENLRWRLNKLGAPDPAIESRYGPCSNNPIALEGLNILPTSPDLHAETNSSPSTNPRKNMRVTKVRGKGKNRRVTIQNGTPAMGANIEDKGKVPISGAAEKKVLLPDEWIESDPGERNTAVVLTFRHFVKLLHQIAIAACPFSYPDYRHDIPEFQKMHPVALYRRLVEPVLERRASQLDSSLSVIGGKGGRNGKIDTLAEKELHAWRSCMDKWAEEFGGKERKKGNDQSSEKNHSFAIIYYTRAISLDPKKTVYYSNRAIAFNQAGLRLHAEADCTYLLQKDPKNQKALYQRALARRGMGRFEEAEDDLEELLKLSEDNESARALLNMIQAEAHRSDEEIARDYSTD</sequence>
<accession>A0AAJ8JQG2</accession>
<dbReference type="PANTHER" id="PTHR45984">
    <property type="entry name" value="RNA (RNA) POLYMERASE II ASSOCIATED PROTEIN HOMOLOG"/>
    <property type="match status" value="1"/>
</dbReference>
<dbReference type="Proteomes" id="UP000094043">
    <property type="component" value="Chromosome 2"/>
</dbReference>
<evidence type="ECO:0000256" key="3">
    <source>
        <dbReference type="ARBA" id="ARBA00022737"/>
    </source>
</evidence>
<organism evidence="8 9">
    <name type="scientific">Cryptococcus depauperatus CBS 7841</name>
    <dbReference type="NCBI Taxonomy" id="1295531"/>
    <lineage>
        <taxon>Eukaryota</taxon>
        <taxon>Fungi</taxon>
        <taxon>Dikarya</taxon>
        <taxon>Basidiomycota</taxon>
        <taxon>Agaricomycotina</taxon>
        <taxon>Tremellomycetes</taxon>
        <taxon>Tremellales</taxon>
        <taxon>Cryptococcaceae</taxon>
        <taxon>Cryptococcus</taxon>
    </lineage>
</organism>
<dbReference type="PROSITE" id="PS50005">
    <property type="entry name" value="TPR"/>
    <property type="match status" value="1"/>
</dbReference>